<dbReference type="Proteomes" id="UP000233440">
    <property type="component" value="Unassembled WGS sequence"/>
</dbReference>
<evidence type="ECO:0000313" key="1">
    <source>
        <dbReference type="EMBL" id="PKR82411.1"/>
    </source>
</evidence>
<protein>
    <submittedName>
        <fullName evidence="1">Uncharacterized protein</fullName>
    </submittedName>
</protein>
<reference evidence="1 2" key="1">
    <citation type="submission" date="2017-11" db="EMBL/GenBank/DDBJ databases">
        <title>Bacillus camelliae sp. nov., isolated from pu'er tea.</title>
        <authorList>
            <person name="Niu L."/>
        </authorList>
    </citation>
    <scope>NUCLEOTIDE SEQUENCE [LARGE SCALE GENOMIC DNA]</scope>
    <source>
        <strain evidence="1 2">7578-1</strain>
    </source>
</reference>
<sequence length="86" mass="10067">MLANIEQIDYIQDQEGFHIIVEFSKLPIESFNTKEEAEKFIIGYKTGLNMTESMRHGLIFRNFVEMDLKAGVKYRKVNVPELELVK</sequence>
<dbReference type="RefSeq" id="WP_101356814.1">
    <property type="nucleotide sequence ID" value="NZ_PIQO01000047.1"/>
</dbReference>
<dbReference type="AlphaFoldDB" id="A0A2N3LCS4"/>
<accession>A0A2N3LCS4</accession>
<evidence type="ECO:0000313" key="2">
    <source>
        <dbReference type="Proteomes" id="UP000233440"/>
    </source>
</evidence>
<dbReference type="EMBL" id="PIQO01000047">
    <property type="protein sequence ID" value="PKR82411.1"/>
    <property type="molecule type" value="Genomic_DNA"/>
</dbReference>
<keyword evidence="2" id="KW-1185">Reference proteome</keyword>
<name>A0A2N3LCS4_9BACI</name>
<proteinExistence type="predicted"/>
<comment type="caution">
    <text evidence="1">The sequence shown here is derived from an EMBL/GenBank/DDBJ whole genome shotgun (WGS) entry which is preliminary data.</text>
</comment>
<organism evidence="1 2">
    <name type="scientific">Heyndrickxia camelliae</name>
    <dbReference type="NCBI Taxonomy" id="1707093"/>
    <lineage>
        <taxon>Bacteria</taxon>
        <taxon>Bacillati</taxon>
        <taxon>Bacillota</taxon>
        <taxon>Bacilli</taxon>
        <taxon>Bacillales</taxon>
        <taxon>Bacillaceae</taxon>
        <taxon>Heyndrickxia</taxon>
    </lineage>
</organism>
<gene>
    <name evidence="1" type="ORF">CWO92_24655</name>
</gene>